<keyword evidence="2" id="KW-1133">Transmembrane helix</keyword>
<dbReference type="Proteomes" id="UP001320420">
    <property type="component" value="Unassembled WGS sequence"/>
</dbReference>
<evidence type="ECO:0000313" key="3">
    <source>
        <dbReference type="EMBL" id="KAK7753965.1"/>
    </source>
</evidence>
<dbReference type="EMBL" id="JAKJXP020000024">
    <property type="protein sequence ID" value="KAK7753965.1"/>
    <property type="molecule type" value="Genomic_DNA"/>
</dbReference>
<name>A0AAN9YU17_9PEZI</name>
<feature type="transmembrane region" description="Helical" evidence="2">
    <location>
        <begin position="344"/>
        <end position="364"/>
    </location>
</feature>
<feature type="transmembrane region" description="Helical" evidence="2">
    <location>
        <begin position="384"/>
        <end position="404"/>
    </location>
</feature>
<sequence length="447" mass="49688">MDTEHNGHKKASPAPPETTRSRLIRLGIIALLSLGACLMTTIIVASGRSGKGPSGLSIISVDTGDFARFHPVQINLVDKDTAGKMIRRFDLGETLNSVEDTAGDLLEDGKGMADNATDKVQDITDGVIDKADDLVNEVGDKISDVRAVIEQFIVKVLETIQDELNEWIRNFADDLGNLDIAQRYSLHITTFCQVPRSNFTSNSTAPSNSTEGETSCKHLFSRGKDDEFNATQNDGKLLGFPPGKVVAEVLNLFMIPKEVQEKVREPIDNTADYVQKLLHDAKNTLKTWAIRLTFSPVLVFYAVSCGCSWALLVLLLADIGYTWFRKQVPPEKWWPKWPYRALPALATFCLFMGTLITVIIGAIAKLMNIATEVFKIRVESGSGFAKLSWTSLFFMVIITVGLRWTHLLSRHFSKASKYLNGSKFQKGKKGRQQETIPMSSRYAKEHN</sequence>
<feature type="transmembrane region" description="Helical" evidence="2">
    <location>
        <begin position="298"/>
        <end position="324"/>
    </location>
</feature>
<organism evidence="3 4">
    <name type="scientific">Diatrype stigma</name>
    <dbReference type="NCBI Taxonomy" id="117547"/>
    <lineage>
        <taxon>Eukaryota</taxon>
        <taxon>Fungi</taxon>
        <taxon>Dikarya</taxon>
        <taxon>Ascomycota</taxon>
        <taxon>Pezizomycotina</taxon>
        <taxon>Sordariomycetes</taxon>
        <taxon>Xylariomycetidae</taxon>
        <taxon>Xylariales</taxon>
        <taxon>Diatrypaceae</taxon>
        <taxon>Diatrype</taxon>
    </lineage>
</organism>
<feature type="region of interest" description="Disordered" evidence="1">
    <location>
        <begin position="424"/>
        <end position="447"/>
    </location>
</feature>
<gene>
    <name evidence="3" type="ORF">SLS62_004064</name>
</gene>
<keyword evidence="2" id="KW-0812">Transmembrane</keyword>
<protein>
    <submittedName>
        <fullName evidence="3">Uncharacterized protein</fullName>
    </submittedName>
</protein>
<evidence type="ECO:0000313" key="4">
    <source>
        <dbReference type="Proteomes" id="UP001320420"/>
    </source>
</evidence>
<reference evidence="3 4" key="1">
    <citation type="submission" date="2024-02" db="EMBL/GenBank/DDBJ databases">
        <title>De novo assembly and annotation of 12 fungi associated with fruit tree decline syndrome in Ontario, Canada.</title>
        <authorList>
            <person name="Sulman M."/>
            <person name="Ellouze W."/>
            <person name="Ilyukhin E."/>
        </authorList>
    </citation>
    <scope>NUCLEOTIDE SEQUENCE [LARGE SCALE GENOMIC DNA]</scope>
    <source>
        <strain evidence="3 4">M11/M66-122</strain>
    </source>
</reference>
<dbReference type="AlphaFoldDB" id="A0AAN9YU17"/>
<dbReference type="Gene3D" id="1.20.120.20">
    <property type="entry name" value="Apolipoprotein"/>
    <property type="match status" value="1"/>
</dbReference>
<proteinExistence type="predicted"/>
<accession>A0AAN9YU17</accession>
<feature type="transmembrane region" description="Helical" evidence="2">
    <location>
        <begin position="23"/>
        <end position="45"/>
    </location>
</feature>
<evidence type="ECO:0000256" key="2">
    <source>
        <dbReference type="SAM" id="Phobius"/>
    </source>
</evidence>
<keyword evidence="2" id="KW-0472">Membrane</keyword>
<evidence type="ECO:0000256" key="1">
    <source>
        <dbReference type="SAM" id="MobiDB-lite"/>
    </source>
</evidence>
<keyword evidence="4" id="KW-1185">Reference proteome</keyword>
<comment type="caution">
    <text evidence="3">The sequence shown here is derived from an EMBL/GenBank/DDBJ whole genome shotgun (WGS) entry which is preliminary data.</text>
</comment>